<feature type="compositionally biased region" description="Low complexity" evidence="1">
    <location>
        <begin position="125"/>
        <end position="136"/>
    </location>
</feature>
<evidence type="ECO:0000313" key="3">
    <source>
        <dbReference type="Proteomes" id="UP000077202"/>
    </source>
</evidence>
<comment type="caution">
    <text evidence="2">The sequence shown here is derived from an EMBL/GenBank/DDBJ whole genome shotgun (WGS) entry which is preliminary data.</text>
</comment>
<evidence type="ECO:0000313" key="2">
    <source>
        <dbReference type="EMBL" id="OAE33380.1"/>
    </source>
</evidence>
<feature type="region of interest" description="Disordered" evidence="1">
    <location>
        <begin position="54"/>
        <end position="179"/>
    </location>
</feature>
<feature type="region of interest" description="Disordered" evidence="1">
    <location>
        <begin position="290"/>
        <end position="311"/>
    </location>
</feature>
<dbReference type="Proteomes" id="UP000077202">
    <property type="component" value="Unassembled WGS sequence"/>
</dbReference>
<sequence length="311" mass="33614">MRQHAFEERGGTLNHLSPFLINFYRSMNCLTAAERVRFPPLSVDHPGRYVRDNEVDTDAEDSPTSTPPGQQDAGRIAARVPRKRRWREEPEKEQQQESAALTRKRPLHEICSRPKQKARRLLLPASSAETATIATEKGSPSPEKDGTARTAEGSADHPTPSAEEREGAGGRSAFGSRAFGARPFGGEIAGICAFGARAFGPPSYKQRAGGSRAFGGKSAGRCAFGGRAFGPRDIGRAAFGAAPSAEEAPGIAPTHRPDASLAQDLMVERDRSVERDLTEERIDCPQGEIRARDHRPVADAFNGDRNSQFGG</sequence>
<keyword evidence="3" id="KW-1185">Reference proteome</keyword>
<dbReference type="AlphaFoldDB" id="A0A176WJJ5"/>
<accession>A0A176WJJ5</accession>
<protein>
    <submittedName>
        <fullName evidence="2">Uncharacterized protein</fullName>
    </submittedName>
</protein>
<reference evidence="2" key="1">
    <citation type="submission" date="2016-03" db="EMBL/GenBank/DDBJ databases">
        <title>Mechanisms controlling the formation of the plant cell surface in tip-growing cells are functionally conserved among land plants.</title>
        <authorList>
            <person name="Honkanen S."/>
            <person name="Jones V.A."/>
            <person name="Morieri G."/>
            <person name="Champion C."/>
            <person name="Hetherington A.J."/>
            <person name="Kelly S."/>
            <person name="Saint-Marcoux D."/>
            <person name="Proust H."/>
            <person name="Prescott H."/>
            <person name="Dolan L."/>
        </authorList>
    </citation>
    <scope>NUCLEOTIDE SEQUENCE [LARGE SCALE GENOMIC DNA]</scope>
    <source>
        <tissue evidence="2">Whole gametophyte</tissue>
    </source>
</reference>
<organism evidence="2 3">
    <name type="scientific">Marchantia polymorpha subsp. ruderalis</name>
    <dbReference type="NCBI Taxonomy" id="1480154"/>
    <lineage>
        <taxon>Eukaryota</taxon>
        <taxon>Viridiplantae</taxon>
        <taxon>Streptophyta</taxon>
        <taxon>Embryophyta</taxon>
        <taxon>Marchantiophyta</taxon>
        <taxon>Marchantiopsida</taxon>
        <taxon>Marchantiidae</taxon>
        <taxon>Marchantiales</taxon>
        <taxon>Marchantiaceae</taxon>
        <taxon>Marchantia</taxon>
    </lineage>
</organism>
<dbReference type="EMBL" id="LVLJ01000658">
    <property type="protein sequence ID" value="OAE33380.1"/>
    <property type="molecule type" value="Genomic_DNA"/>
</dbReference>
<evidence type="ECO:0000256" key="1">
    <source>
        <dbReference type="SAM" id="MobiDB-lite"/>
    </source>
</evidence>
<name>A0A176WJJ5_MARPO</name>
<gene>
    <name evidence="2" type="ORF">AXG93_3875s1020</name>
</gene>
<feature type="compositionally biased region" description="Basic and acidic residues" evidence="1">
    <location>
        <begin position="86"/>
        <end position="95"/>
    </location>
</feature>
<proteinExistence type="predicted"/>